<comment type="caution">
    <text evidence="2">The sequence shown here is derived from an EMBL/GenBank/DDBJ whole genome shotgun (WGS) entry which is preliminary data.</text>
</comment>
<evidence type="ECO:0000256" key="1">
    <source>
        <dbReference type="SAM" id="Coils"/>
    </source>
</evidence>
<dbReference type="AlphaFoldDB" id="A0A2U1KWL5"/>
<dbReference type="STRING" id="35608.A0A2U1KWL5"/>
<dbReference type="Proteomes" id="UP000245207">
    <property type="component" value="Unassembled WGS sequence"/>
</dbReference>
<keyword evidence="1" id="KW-0175">Coiled coil</keyword>
<dbReference type="EMBL" id="PKPP01013305">
    <property type="protein sequence ID" value="PWA41114.1"/>
    <property type="molecule type" value="Genomic_DNA"/>
</dbReference>
<reference evidence="2 3" key="1">
    <citation type="journal article" date="2018" name="Mol. Plant">
        <title>The genome of Artemisia annua provides insight into the evolution of Asteraceae family and artemisinin biosynthesis.</title>
        <authorList>
            <person name="Shen Q."/>
            <person name="Zhang L."/>
            <person name="Liao Z."/>
            <person name="Wang S."/>
            <person name="Yan T."/>
            <person name="Shi P."/>
            <person name="Liu M."/>
            <person name="Fu X."/>
            <person name="Pan Q."/>
            <person name="Wang Y."/>
            <person name="Lv Z."/>
            <person name="Lu X."/>
            <person name="Zhang F."/>
            <person name="Jiang W."/>
            <person name="Ma Y."/>
            <person name="Chen M."/>
            <person name="Hao X."/>
            <person name="Li L."/>
            <person name="Tang Y."/>
            <person name="Lv G."/>
            <person name="Zhou Y."/>
            <person name="Sun X."/>
            <person name="Brodelius P.E."/>
            <person name="Rose J.K.C."/>
            <person name="Tang K."/>
        </authorList>
    </citation>
    <scope>NUCLEOTIDE SEQUENCE [LARGE SCALE GENOMIC DNA]</scope>
    <source>
        <strain evidence="3">cv. Huhao1</strain>
        <tissue evidence="2">Leaf</tissue>
    </source>
</reference>
<proteinExistence type="predicted"/>
<dbReference type="Pfam" id="PF15704">
    <property type="entry name" value="Mt_ATP_synt"/>
    <property type="match status" value="1"/>
</dbReference>
<dbReference type="PANTHER" id="PTHR36013">
    <property type="entry name" value="ATP SYNTHASE 24 KDA SUBUNIT, MITOCHONDRIAL-RELATED"/>
    <property type="match status" value="1"/>
</dbReference>
<accession>A0A2U1KWL5</accession>
<evidence type="ECO:0000313" key="3">
    <source>
        <dbReference type="Proteomes" id="UP000245207"/>
    </source>
</evidence>
<evidence type="ECO:0000313" key="2">
    <source>
        <dbReference type="EMBL" id="PWA41114.1"/>
    </source>
</evidence>
<sequence length="93" mass="11009">MELELYFNLYHLNSICRRGLDEELGAEGLMMDALEKLGIRKQDLPKYEEQLELKIVKAQLEELKKDAHEAMDTHKKRQEFKDEEMVDVKSLDI</sequence>
<dbReference type="InterPro" id="IPR031432">
    <property type="entry name" value="MGP1"/>
</dbReference>
<feature type="coiled-coil region" evidence="1">
    <location>
        <begin position="46"/>
        <end position="77"/>
    </location>
</feature>
<dbReference type="PANTHER" id="PTHR36013:SF2">
    <property type="entry name" value="ATP SYNTHASE 24 KDA SUBUNIT, MITOCHONDRIAL-RELATED"/>
    <property type="match status" value="1"/>
</dbReference>
<name>A0A2U1KWL5_ARTAN</name>
<keyword evidence="3" id="KW-1185">Reference proteome</keyword>
<gene>
    <name evidence="2" type="ORF">CTI12_AA556520</name>
</gene>
<organism evidence="2 3">
    <name type="scientific">Artemisia annua</name>
    <name type="common">Sweet wormwood</name>
    <dbReference type="NCBI Taxonomy" id="35608"/>
    <lineage>
        <taxon>Eukaryota</taxon>
        <taxon>Viridiplantae</taxon>
        <taxon>Streptophyta</taxon>
        <taxon>Embryophyta</taxon>
        <taxon>Tracheophyta</taxon>
        <taxon>Spermatophyta</taxon>
        <taxon>Magnoliopsida</taxon>
        <taxon>eudicotyledons</taxon>
        <taxon>Gunneridae</taxon>
        <taxon>Pentapetalae</taxon>
        <taxon>asterids</taxon>
        <taxon>campanulids</taxon>
        <taxon>Asterales</taxon>
        <taxon>Asteraceae</taxon>
        <taxon>Asteroideae</taxon>
        <taxon>Anthemideae</taxon>
        <taxon>Artemisiinae</taxon>
        <taxon>Artemisia</taxon>
    </lineage>
</organism>
<dbReference type="OrthoDB" id="508070at2759"/>
<dbReference type="GO" id="GO:0009555">
    <property type="term" value="P:pollen development"/>
    <property type="evidence" value="ECO:0007669"/>
    <property type="project" value="InterPro"/>
</dbReference>
<protein>
    <submittedName>
        <fullName evidence="2">Uncharacterized protein</fullName>
    </submittedName>
</protein>